<comment type="caution">
    <text evidence="2">The sequence shown here is derived from an EMBL/GenBank/DDBJ whole genome shotgun (WGS) entry which is preliminary data.</text>
</comment>
<protein>
    <submittedName>
        <fullName evidence="2">Uncharacterized protein</fullName>
    </submittedName>
</protein>
<feature type="compositionally biased region" description="Low complexity" evidence="1">
    <location>
        <begin position="43"/>
        <end position="56"/>
    </location>
</feature>
<name>A0AAW0P505_9GOBI</name>
<organism evidence="2 3">
    <name type="scientific">Mugilogobius chulae</name>
    <name type="common">yellowstripe goby</name>
    <dbReference type="NCBI Taxonomy" id="88201"/>
    <lineage>
        <taxon>Eukaryota</taxon>
        <taxon>Metazoa</taxon>
        <taxon>Chordata</taxon>
        <taxon>Craniata</taxon>
        <taxon>Vertebrata</taxon>
        <taxon>Euteleostomi</taxon>
        <taxon>Actinopterygii</taxon>
        <taxon>Neopterygii</taxon>
        <taxon>Teleostei</taxon>
        <taxon>Neoteleostei</taxon>
        <taxon>Acanthomorphata</taxon>
        <taxon>Gobiaria</taxon>
        <taxon>Gobiiformes</taxon>
        <taxon>Gobioidei</taxon>
        <taxon>Gobiidae</taxon>
        <taxon>Gobionellinae</taxon>
        <taxon>Mugilogobius</taxon>
    </lineage>
</organism>
<gene>
    <name evidence="2" type="ORF">WMY93_012281</name>
</gene>
<sequence length="157" mass="17031">MFTTTEVPPAFHQENYTTPNVPILQENVTTLNTSSTQASSIQPTASSPSLPTSTSPLAPLPTCRLLYPMVRLFPSRSLPPPPVPVMRTLPLACMSPLLLLQLRPPSLLPPVFGLFCPHPSWIPGLPCSQVKNQLKLPPLPPPCPTLLTPFPNQTILS</sequence>
<evidence type="ECO:0000313" key="2">
    <source>
        <dbReference type="EMBL" id="KAK7916520.1"/>
    </source>
</evidence>
<feature type="compositionally biased region" description="Polar residues" evidence="1">
    <location>
        <begin position="32"/>
        <end position="42"/>
    </location>
</feature>
<evidence type="ECO:0000313" key="3">
    <source>
        <dbReference type="Proteomes" id="UP001460270"/>
    </source>
</evidence>
<accession>A0AAW0P505</accession>
<feature type="region of interest" description="Disordered" evidence="1">
    <location>
        <begin position="32"/>
        <end position="56"/>
    </location>
</feature>
<dbReference type="EMBL" id="JBBPFD010000008">
    <property type="protein sequence ID" value="KAK7916520.1"/>
    <property type="molecule type" value="Genomic_DNA"/>
</dbReference>
<dbReference type="AlphaFoldDB" id="A0AAW0P505"/>
<reference evidence="3" key="1">
    <citation type="submission" date="2024-04" db="EMBL/GenBank/DDBJ databases">
        <title>Salinicola lusitanus LLJ914,a marine bacterium isolated from the Okinawa Trough.</title>
        <authorList>
            <person name="Li J."/>
        </authorList>
    </citation>
    <scope>NUCLEOTIDE SEQUENCE [LARGE SCALE GENOMIC DNA]</scope>
</reference>
<keyword evidence="3" id="KW-1185">Reference proteome</keyword>
<dbReference type="Proteomes" id="UP001460270">
    <property type="component" value="Unassembled WGS sequence"/>
</dbReference>
<proteinExistence type="predicted"/>
<evidence type="ECO:0000256" key="1">
    <source>
        <dbReference type="SAM" id="MobiDB-lite"/>
    </source>
</evidence>